<dbReference type="Pfam" id="PF20684">
    <property type="entry name" value="Fung_rhodopsin"/>
    <property type="match status" value="1"/>
</dbReference>
<dbReference type="GO" id="GO:0005576">
    <property type="term" value="C:extracellular region"/>
    <property type="evidence" value="ECO:0007669"/>
    <property type="project" value="UniProtKB-SubCell"/>
</dbReference>
<evidence type="ECO:0000256" key="6">
    <source>
        <dbReference type="ARBA" id="ARBA00022622"/>
    </source>
</evidence>
<feature type="transmembrane region" description="Helical" evidence="15">
    <location>
        <begin position="177"/>
        <end position="201"/>
    </location>
</feature>
<proteinExistence type="inferred from homology"/>
<keyword evidence="8 16" id="KW-0732">Signal</keyword>
<dbReference type="AlphaFoldDB" id="A0A2V1DB67"/>
<sequence>MIFAWALCLFSILVHSATAHTVDIFPRALTLADTPPCGLSCFISVIPESGCALDDLNCQCQNVGLAQANAACLLENCTMADALGTSKVQASLCGLPNESKSNKVLQATIVVYEAAFLAVCLRIYRKYIDKRLGVDDYTIIAAILLTTLPCGLVIAMTQMGFGKHIWSLQNGQLKDNLLLFFIASTTYVIVLGMIKVSIVMFYLQIFPWRNFRILSYTLIAYIVSSNLAIFLATVFSCWPVRRFWDRDVKGTCLDISALAFANSGNAIAQDFLLIILPIIFVGKLNVSNRRKVVIGIMFAVGTLGFVATIVRLKFLLDFKVSIDPTWDYVEVTIWTTIELASGFVSVCLPAIRQLIVMAIPNRCFQYFDSVRERLVREKDDEENLVS</sequence>
<feature type="disulfide bond" evidence="14">
    <location>
        <begin position="60"/>
        <end position="93"/>
    </location>
</feature>
<feature type="disulfide bond" evidence="14">
    <location>
        <begin position="37"/>
        <end position="77"/>
    </location>
</feature>
<dbReference type="PANTHER" id="PTHR33048">
    <property type="entry name" value="PTH11-LIKE INTEGRAL MEMBRANE PROTEIN (AFU_ORTHOLOGUE AFUA_5G11245)"/>
    <property type="match status" value="1"/>
</dbReference>
<dbReference type="GO" id="GO:0046872">
    <property type="term" value="F:metal ion binding"/>
    <property type="evidence" value="ECO:0007669"/>
    <property type="project" value="UniProtKB-UniRule"/>
</dbReference>
<evidence type="ECO:0000256" key="15">
    <source>
        <dbReference type="SAM" id="Phobius"/>
    </source>
</evidence>
<feature type="domain" description="CFEM" evidence="17">
    <location>
        <begin position="10"/>
        <end position="120"/>
    </location>
</feature>
<dbReference type="InterPro" id="IPR008427">
    <property type="entry name" value="Extracellular_membr_CFEM_dom"/>
</dbReference>
<dbReference type="Proteomes" id="UP000244855">
    <property type="component" value="Unassembled WGS sequence"/>
</dbReference>
<feature type="transmembrane region" description="Helical" evidence="15">
    <location>
        <begin position="213"/>
        <end position="235"/>
    </location>
</feature>
<evidence type="ECO:0000256" key="10">
    <source>
        <dbReference type="ARBA" id="ARBA00023136"/>
    </source>
</evidence>
<keyword evidence="6" id="KW-0325">Glycoprotein</keyword>
<keyword evidence="19" id="KW-1185">Reference proteome</keyword>
<dbReference type="Pfam" id="PF05730">
    <property type="entry name" value="CFEM"/>
    <property type="match status" value="1"/>
</dbReference>
<evidence type="ECO:0000259" key="17">
    <source>
        <dbReference type="PROSITE" id="PS52012"/>
    </source>
</evidence>
<keyword evidence="12" id="KW-0449">Lipoprotein</keyword>
<dbReference type="OrthoDB" id="408702at2759"/>
<feature type="transmembrane region" description="Helical" evidence="15">
    <location>
        <begin position="104"/>
        <end position="124"/>
    </location>
</feature>
<evidence type="ECO:0000256" key="16">
    <source>
        <dbReference type="SAM" id="SignalP"/>
    </source>
</evidence>
<evidence type="ECO:0000256" key="11">
    <source>
        <dbReference type="ARBA" id="ARBA00023157"/>
    </source>
</evidence>
<keyword evidence="6" id="KW-0336">GPI-anchor</keyword>
<evidence type="ECO:0000256" key="8">
    <source>
        <dbReference type="ARBA" id="ARBA00022729"/>
    </source>
</evidence>
<evidence type="ECO:0000256" key="4">
    <source>
        <dbReference type="ARBA" id="ARBA00010031"/>
    </source>
</evidence>
<protein>
    <recommendedName>
        <fullName evidence="17">CFEM domain-containing protein</fullName>
    </recommendedName>
</protein>
<dbReference type="InterPro" id="IPR052337">
    <property type="entry name" value="SAT4-like"/>
</dbReference>
<keyword evidence="9 15" id="KW-1133">Transmembrane helix</keyword>
<keyword evidence="14" id="KW-0479">Metal-binding</keyword>
<feature type="signal peptide" evidence="16">
    <location>
        <begin position="1"/>
        <end position="19"/>
    </location>
</feature>
<evidence type="ECO:0000256" key="1">
    <source>
        <dbReference type="ARBA" id="ARBA00004141"/>
    </source>
</evidence>
<evidence type="ECO:0000313" key="19">
    <source>
        <dbReference type="Proteomes" id="UP000244855"/>
    </source>
</evidence>
<dbReference type="PANTHER" id="PTHR33048:SF131">
    <property type="entry name" value="INTEGRAL MEMBRANE PROTEIN"/>
    <property type="match status" value="1"/>
</dbReference>
<evidence type="ECO:0000256" key="5">
    <source>
        <dbReference type="ARBA" id="ARBA00022525"/>
    </source>
</evidence>
<feature type="binding site" description="axial binding residue" evidence="14">
    <location>
        <position position="55"/>
    </location>
    <ligand>
        <name>heme</name>
        <dbReference type="ChEBI" id="CHEBI:30413"/>
    </ligand>
    <ligandPart>
        <name>Fe</name>
        <dbReference type="ChEBI" id="CHEBI:18248"/>
    </ligandPart>
</feature>
<evidence type="ECO:0000256" key="12">
    <source>
        <dbReference type="ARBA" id="ARBA00023288"/>
    </source>
</evidence>
<keyword evidence="5" id="KW-0964">Secreted</keyword>
<keyword evidence="14" id="KW-0349">Heme</keyword>
<dbReference type="EMBL" id="KZ805500">
    <property type="protein sequence ID" value="PVH95322.1"/>
    <property type="molecule type" value="Genomic_DNA"/>
</dbReference>
<dbReference type="STRING" id="97972.A0A2V1DB67"/>
<accession>A0A2V1DB67</accession>
<dbReference type="SMART" id="SM00747">
    <property type="entry name" value="CFEM"/>
    <property type="match status" value="1"/>
</dbReference>
<feature type="transmembrane region" description="Helical" evidence="15">
    <location>
        <begin position="255"/>
        <end position="280"/>
    </location>
</feature>
<dbReference type="PROSITE" id="PS52012">
    <property type="entry name" value="CFEM"/>
    <property type="match status" value="1"/>
</dbReference>
<evidence type="ECO:0000256" key="13">
    <source>
        <dbReference type="ARBA" id="ARBA00038359"/>
    </source>
</evidence>
<name>A0A2V1DB67_9PLEO</name>
<comment type="subcellular location">
    <subcellularLocation>
        <location evidence="2">Membrane</location>
        <topology evidence="2">Lipid-anchor</topology>
        <topology evidence="2">GPI-anchor</topology>
    </subcellularLocation>
    <subcellularLocation>
        <location evidence="1">Membrane</location>
        <topology evidence="1">Multi-pass membrane protein</topology>
    </subcellularLocation>
    <subcellularLocation>
        <location evidence="3">Secreted</location>
    </subcellularLocation>
</comment>
<feature type="transmembrane region" description="Helical" evidence="15">
    <location>
        <begin position="292"/>
        <end position="312"/>
    </location>
</feature>
<evidence type="ECO:0000256" key="7">
    <source>
        <dbReference type="ARBA" id="ARBA00022692"/>
    </source>
</evidence>
<feature type="disulfide bond" evidence="14">
    <location>
        <begin position="41"/>
        <end position="72"/>
    </location>
</feature>
<feature type="transmembrane region" description="Helical" evidence="15">
    <location>
        <begin position="332"/>
        <end position="351"/>
    </location>
</feature>
<keyword evidence="11 14" id="KW-1015">Disulfide bond</keyword>
<feature type="chain" id="PRO_5016135789" description="CFEM domain-containing protein" evidence="16">
    <location>
        <begin position="20"/>
        <end position="386"/>
    </location>
</feature>
<keyword evidence="14" id="KW-0408">Iron</keyword>
<comment type="similarity">
    <text evidence="13">Belongs to the SAT4 family.</text>
</comment>
<gene>
    <name evidence="18" type="ORF">DM02DRAFT_675569</name>
</gene>
<keyword evidence="10 15" id="KW-0472">Membrane</keyword>
<feature type="disulfide bond" evidence="14">
    <location>
        <begin position="51"/>
        <end position="58"/>
    </location>
</feature>
<keyword evidence="7 15" id="KW-0812">Transmembrane</keyword>
<evidence type="ECO:0000256" key="14">
    <source>
        <dbReference type="PROSITE-ProRule" id="PRU01356"/>
    </source>
</evidence>
<dbReference type="InterPro" id="IPR049326">
    <property type="entry name" value="Rhodopsin_dom_fungi"/>
</dbReference>
<reference evidence="18 19" key="1">
    <citation type="journal article" date="2018" name="Sci. Rep.">
        <title>Comparative genomics provides insights into the lifestyle and reveals functional heterogeneity of dark septate endophytic fungi.</title>
        <authorList>
            <person name="Knapp D.G."/>
            <person name="Nemeth J.B."/>
            <person name="Barry K."/>
            <person name="Hainaut M."/>
            <person name="Henrissat B."/>
            <person name="Johnson J."/>
            <person name="Kuo A."/>
            <person name="Lim J.H.P."/>
            <person name="Lipzen A."/>
            <person name="Nolan M."/>
            <person name="Ohm R.A."/>
            <person name="Tamas L."/>
            <person name="Grigoriev I.V."/>
            <person name="Spatafora J.W."/>
            <person name="Nagy L.G."/>
            <person name="Kovacs G.M."/>
        </authorList>
    </citation>
    <scope>NUCLEOTIDE SEQUENCE [LARGE SCALE GENOMIC DNA]</scope>
    <source>
        <strain evidence="18 19">DSE2036</strain>
    </source>
</reference>
<organism evidence="18 19">
    <name type="scientific">Periconia macrospinosa</name>
    <dbReference type="NCBI Taxonomy" id="97972"/>
    <lineage>
        <taxon>Eukaryota</taxon>
        <taxon>Fungi</taxon>
        <taxon>Dikarya</taxon>
        <taxon>Ascomycota</taxon>
        <taxon>Pezizomycotina</taxon>
        <taxon>Dothideomycetes</taxon>
        <taxon>Pleosporomycetidae</taxon>
        <taxon>Pleosporales</taxon>
        <taxon>Massarineae</taxon>
        <taxon>Periconiaceae</taxon>
        <taxon>Periconia</taxon>
    </lineage>
</organism>
<evidence type="ECO:0000256" key="2">
    <source>
        <dbReference type="ARBA" id="ARBA00004589"/>
    </source>
</evidence>
<feature type="transmembrane region" description="Helical" evidence="15">
    <location>
        <begin position="136"/>
        <end position="157"/>
    </location>
</feature>
<dbReference type="GO" id="GO:0098552">
    <property type="term" value="C:side of membrane"/>
    <property type="evidence" value="ECO:0007669"/>
    <property type="project" value="UniProtKB-KW"/>
</dbReference>
<evidence type="ECO:0000256" key="9">
    <source>
        <dbReference type="ARBA" id="ARBA00022989"/>
    </source>
</evidence>
<comment type="similarity">
    <text evidence="4">Belongs to the RBT5 family.</text>
</comment>
<evidence type="ECO:0000313" key="18">
    <source>
        <dbReference type="EMBL" id="PVH95322.1"/>
    </source>
</evidence>
<evidence type="ECO:0000256" key="3">
    <source>
        <dbReference type="ARBA" id="ARBA00004613"/>
    </source>
</evidence>